<dbReference type="GeneID" id="64766917"/>
<dbReference type="Proteomes" id="UP000423065">
    <property type="component" value="Segment"/>
</dbReference>
<dbReference type="KEGG" id="vg:64766917"/>
<evidence type="ECO:0000313" key="2">
    <source>
        <dbReference type="Proteomes" id="UP000423065"/>
    </source>
</evidence>
<protein>
    <submittedName>
        <fullName evidence="1">Uncharacterized protein</fullName>
    </submittedName>
</protein>
<accession>A0A649VRC0</accession>
<keyword evidence="2" id="KW-1185">Reference proteome</keyword>
<gene>
    <name evidence="1" type="primary">210</name>
    <name evidence="1" type="ORF">SEA_STORMAGEDDON_210</name>
</gene>
<evidence type="ECO:0000313" key="1">
    <source>
        <dbReference type="EMBL" id="QGJ95070.1"/>
    </source>
</evidence>
<reference evidence="1 2" key="1">
    <citation type="submission" date="2019-10" db="EMBL/GenBank/DDBJ databases">
        <authorList>
            <person name="Garlena R.A."/>
            <person name="Russell D.A."/>
            <person name="Pope W.H."/>
            <person name="Jacobs-Sera D."/>
            <person name="Hatfull G.F."/>
        </authorList>
    </citation>
    <scope>NUCLEOTIDE SEQUENCE [LARGE SCALE GENOMIC DNA]</scope>
</reference>
<proteinExistence type="predicted"/>
<sequence length="105" mass="11746">MSIRWEWDNGSMVATEGDFRLRVNSSVTSGYGGFIYHKSDMVFSDTYTTIGQAQRDLEARLADQRYRLREPVPEAPQGVGQIAPGYVLDQADVAAIEYVQSQVNP</sequence>
<name>A0A649VRC0_9CAUD</name>
<dbReference type="RefSeq" id="YP_010059685.1">
    <property type="nucleotide sequence ID" value="NC_054726.1"/>
</dbReference>
<organism evidence="1 2">
    <name type="scientific">Gordonia phage Stormageddon</name>
    <dbReference type="NCBI Taxonomy" id="2656541"/>
    <lineage>
        <taxon>Viruses</taxon>
        <taxon>Duplodnaviria</taxon>
        <taxon>Heunggongvirae</taxon>
        <taxon>Uroviricota</taxon>
        <taxon>Caudoviricetes</taxon>
        <taxon>Stormageddonvirus</taxon>
        <taxon>Stormageddonvirus Stormageddon</taxon>
    </lineage>
</organism>
<dbReference type="EMBL" id="MN586040">
    <property type="protein sequence ID" value="QGJ95070.1"/>
    <property type="molecule type" value="Genomic_DNA"/>
</dbReference>